<sequence>MELNLQKQTVSVNETVYDGSVEQPLECDVLLPDYCPDIQKILRCEVTPSLLAASVNGDRLSIDGVAAAHLYYLDENGCLRHAEYKIPYTRVIELRAAPQNPVITISQSVDYFNCRSVSARRLDMRGAVSIAARVYGQSEEQAVCSACEGGLEFCPETAENTRILPQASRQIVLREEVELGYGKPAIAGIIRFDASAELTDYKILTGKLVTKGELTVRIIYQCEEDAKKLEMMEYSLPVSQVVDIDGLEEDCACSAWYEVSTCEITPKTNSDGENRMFALECSMNACVLAHRRVQLDAACDCYSTQFECKPTIKPVPLLKLLEAVNETCMYKETLDLPPNVESIIDVWCAAGTPGVRVEQECVVVSGKMTICMFVCEAGGEVAYYDQVREYSHRISLREEYETIVFTPSVCAGTATFSMNGHDKLEVRCPVRICGGLYSQYRKKIVCDVAIDESRPKPRHDNMLYLYYAAEHESIWEIAKRYNTSTAAIQAGNQLETGVLDGRKMLLIPMK</sequence>
<dbReference type="EMBL" id="CZBE01000001">
    <property type="protein sequence ID" value="CUP19136.1"/>
    <property type="molecule type" value="Genomic_DNA"/>
</dbReference>
<proteinExistence type="predicted"/>
<name>A0A174L8V7_9FIRM</name>
<evidence type="ECO:0000259" key="1">
    <source>
        <dbReference type="Pfam" id="PF12673"/>
    </source>
</evidence>
<dbReference type="Proteomes" id="UP000095765">
    <property type="component" value="Unassembled WGS sequence"/>
</dbReference>
<dbReference type="SUPFAM" id="SSF54106">
    <property type="entry name" value="LysM domain"/>
    <property type="match status" value="1"/>
</dbReference>
<dbReference type="Pfam" id="PF12673">
    <property type="entry name" value="SipL"/>
    <property type="match status" value="2"/>
</dbReference>
<gene>
    <name evidence="2" type="ORF">ERS852551_00035</name>
</gene>
<evidence type="ECO:0000313" key="2">
    <source>
        <dbReference type="EMBL" id="CUP19136.1"/>
    </source>
</evidence>
<evidence type="ECO:0000313" key="3">
    <source>
        <dbReference type="Proteomes" id="UP000095765"/>
    </source>
</evidence>
<dbReference type="RefSeq" id="WP_055243632.1">
    <property type="nucleotide sequence ID" value="NZ_CZBE01000001.1"/>
</dbReference>
<feature type="domain" description="SipL SPOCS" evidence="1">
    <location>
        <begin position="186"/>
        <end position="265"/>
    </location>
</feature>
<dbReference type="InterPro" id="IPR036779">
    <property type="entry name" value="LysM_dom_sf"/>
</dbReference>
<feature type="domain" description="SipL SPOCS" evidence="1">
    <location>
        <begin position="37"/>
        <end position="112"/>
    </location>
</feature>
<dbReference type="OrthoDB" id="9779340at2"/>
<dbReference type="InterPro" id="IPR024300">
    <property type="entry name" value="SipL_SPOCS_dom"/>
</dbReference>
<accession>A0A174L8V7</accession>
<dbReference type="AlphaFoldDB" id="A0A174L8V7"/>
<protein>
    <submittedName>
        <fullName evidence="2">Domain of uncharacterized function (DUF3794)</fullName>
    </submittedName>
</protein>
<reference evidence="2 3" key="1">
    <citation type="submission" date="2015-09" db="EMBL/GenBank/DDBJ databases">
        <authorList>
            <consortium name="Pathogen Informatics"/>
        </authorList>
    </citation>
    <scope>NUCLEOTIDE SEQUENCE [LARGE SCALE GENOMIC DNA]</scope>
    <source>
        <strain evidence="2 3">2789STDY5834939</strain>
    </source>
</reference>
<organism evidence="2 3">
    <name type="scientific">Anaerotruncus colihominis</name>
    <dbReference type="NCBI Taxonomy" id="169435"/>
    <lineage>
        <taxon>Bacteria</taxon>
        <taxon>Bacillati</taxon>
        <taxon>Bacillota</taxon>
        <taxon>Clostridia</taxon>
        <taxon>Eubacteriales</taxon>
        <taxon>Oscillospiraceae</taxon>
        <taxon>Anaerotruncus</taxon>
    </lineage>
</organism>